<dbReference type="GeneID" id="63689264"/>
<feature type="compositionally biased region" description="Polar residues" evidence="1">
    <location>
        <begin position="39"/>
        <end position="54"/>
    </location>
</feature>
<dbReference type="RefSeq" id="XP_040623610.1">
    <property type="nucleotide sequence ID" value="XM_040774202.1"/>
</dbReference>
<dbReference type="Proteomes" id="UP000030653">
    <property type="component" value="Unassembled WGS sequence"/>
</dbReference>
<name>M5FZ10_DACPD</name>
<protein>
    <submittedName>
        <fullName evidence="2">Uncharacterized protein</fullName>
    </submittedName>
</protein>
<dbReference type="EMBL" id="JH795881">
    <property type="protein sequence ID" value="EJT96712.1"/>
    <property type="molecule type" value="Genomic_DNA"/>
</dbReference>
<evidence type="ECO:0000313" key="3">
    <source>
        <dbReference type="Proteomes" id="UP000030653"/>
    </source>
</evidence>
<evidence type="ECO:0000313" key="2">
    <source>
        <dbReference type="EMBL" id="EJT96712.1"/>
    </source>
</evidence>
<proteinExistence type="predicted"/>
<reference evidence="2 3" key="1">
    <citation type="journal article" date="2012" name="Science">
        <title>The Paleozoic origin of enzymatic lignin decomposition reconstructed from 31 fungal genomes.</title>
        <authorList>
            <person name="Floudas D."/>
            <person name="Binder M."/>
            <person name="Riley R."/>
            <person name="Barry K."/>
            <person name="Blanchette R.A."/>
            <person name="Henrissat B."/>
            <person name="Martinez A.T."/>
            <person name="Otillar R."/>
            <person name="Spatafora J.W."/>
            <person name="Yadav J.S."/>
            <person name="Aerts A."/>
            <person name="Benoit I."/>
            <person name="Boyd A."/>
            <person name="Carlson A."/>
            <person name="Copeland A."/>
            <person name="Coutinho P.M."/>
            <person name="de Vries R.P."/>
            <person name="Ferreira P."/>
            <person name="Findley K."/>
            <person name="Foster B."/>
            <person name="Gaskell J."/>
            <person name="Glotzer D."/>
            <person name="Gorecki P."/>
            <person name="Heitman J."/>
            <person name="Hesse C."/>
            <person name="Hori C."/>
            <person name="Igarashi K."/>
            <person name="Jurgens J.A."/>
            <person name="Kallen N."/>
            <person name="Kersten P."/>
            <person name="Kohler A."/>
            <person name="Kuees U."/>
            <person name="Kumar T.K.A."/>
            <person name="Kuo A."/>
            <person name="LaButti K."/>
            <person name="Larrondo L.F."/>
            <person name="Lindquist E."/>
            <person name="Ling A."/>
            <person name="Lombard V."/>
            <person name="Lucas S."/>
            <person name="Lundell T."/>
            <person name="Martin R."/>
            <person name="McLaughlin D.J."/>
            <person name="Morgenstern I."/>
            <person name="Morin E."/>
            <person name="Murat C."/>
            <person name="Nagy L.G."/>
            <person name="Nolan M."/>
            <person name="Ohm R.A."/>
            <person name="Patyshakuliyeva A."/>
            <person name="Rokas A."/>
            <person name="Ruiz-Duenas F.J."/>
            <person name="Sabat G."/>
            <person name="Salamov A."/>
            <person name="Samejima M."/>
            <person name="Schmutz J."/>
            <person name="Slot J.C."/>
            <person name="St John F."/>
            <person name="Stenlid J."/>
            <person name="Sun H."/>
            <person name="Sun S."/>
            <person name="Syed K."/>
            <person name="Tsang A."/>
            <person name="Wiebenga A."/>
            <person name="Young D."/>
            <person name="Pisabarro A."/>
            <person name="Eastwood D.C."/>
            <person name="Martin F."/>
            <person name="Cullen D."/>
            <person name="Grigoriev I.V."/>
            <person name="Hibbett D.S."/>
        </authorList>
    </citation>
    <scope>NUCLEOTIDE SEQUENCE [LARGE SCALE GENOMIC DNA]</scope>
    <source>
        <strain evidence="2 3">DJM-731 SS1</strain>
    </source>
</reference>
<keyword evidence="3" id="KW-1185">Reference proteome</keyword>
<accession>M5FZ10</accession>
<dbReference type="AlphaFoldDB" id="M5FZ10"/>
<dbReference type="HOGENOM" id="CLU_2386095_0_0_1"/>
<sequence>MSTGTARFLSPATPGLYENQRKEDLPRSPRPYRSRHLPASSNNTASPLSSQLLAQQPHAVAHDLPHSPGGRMPPTVARAVSGFSGQGYRVQWVH</sequence>
<evidence type="ECO:0000256" key="1">
    <source>
        <dbReference type="SAM" id="MobiDB-lite"/>
    </source>
</evidence>
<gene>
    <name evidence="2" type="ORF">DACRYDRAFT_25536</name>
</gene>
<feature type="region of interest" description="Disordered" evidence="1">
    <location>
        <begin position="1"/>
        <end position="75"/>
    </location>
</feature>
<organism evidence="2 3">
    <name type="scientific">Dacryopinax primogenitus (strain DJM 731)</name>
    <name type="common">Brown rot fungus</name>
    <dbReference type="NCBI Taxonomy" id="1858805"/>
    <lineage>
        <taxon>Eukaryota</taxon>
        <taxon>Fungi</taxon>
        <taxon>Dikarya</taxon>
        <taxon>Basidiomycota</taxon>
        <taxon>Agaricomycotina</taxon>
        <taxon>Dacrymycetes</taxon>
        <taxon>Dacrymycetales</taxon>
        <taxon>Dacrymycetaceae</taxon>
        <taxon>Dacryopinax</taxon>
    </lineage>
</organism>